<proteinExistence type="predicted"/>
<protein>
    <submittedName>
        <fullName evidence="1">Porin P</fullName>
    </submittedName>
</protein>
<evidence type="ECO:0000313" key="2">
    <source>
        <dbReference type="Proteomes" id="UP000320176"/>
    </source>
</evidence>
<dbReference type="AlphaFoldDB" id="A0A5C6AHE1"/>
<dbReference type="EMBL" id="SJPN01000006">
    <property type="protein sequence ID" value="TWT98491.1"/>
    <property type="molecule type" value="Genomic_DNA"/>
</dbReference>
<gene>
    <name evidence="1" type="primary">oprP</name>
    <name evidence="1" type="ORF">Pla52n_50050</name>
</gene>
<keyword evidence="2" id="KW-1185">Reference proteome</keyword>
<dbReference type="InterPro" id="IPR023614">
    <property type="entry name" value="Porin_dom_sf"/>
</dbReference>
<dbReference type="InterPro" id="IPR010870">
    <property type="entry name" value="Porin_O/P"/>
</dbReference>
<comment type="caution">
    <text evidence="1">The sequence shown here is derived from an EMBL/GenBank/DDBJ whole genome shotgun (WGS) entry which is preliminary data.</text>
</comment>
<dbReference type="Proteomes" id="UP000320176">
    <property type="component" value="Unassembled WGS sequence"/>
</dbReference>
<dbReference type="Pfam" id="PF07396">
    <property type="entry name" value="Porin_O_P"/>
    <property type="match status" value="1"/>
</dbReference>
<name>A0A5C6AHE1_9BACT</name>
<organism evidence="1 2">
    <name type="scientific">Stieleria varia</name>
    <dbReference type="NCBI Taxonomy" id="2528005"/>
    <lineage>
        <taxon>Bacteria</taxon>
        <taxon>Pseudomonadati</taxon>
        <taxon>Planctomycetota</taxon>
        <taxon>Planctomycetia</taxon>
        <taxon>Pirellulales</taxon>
        <taxon>Pirellulaceae</taxon>
        <taxon>Stieleria</taxon>
    </lineage>
</organism>
<evidence type="ECO:0000313" key="1">
    <source>
        <dbReference type="EMBL" id="TWT98491.1"/>
    </source>
</evidence>
<accession>A0A5C6AHE1</accession>
<reference evidence="1 2" key="1">
    <citation type="submission" date="2019-02" db="EMBL/GenBank/DDBJ databases">
        <title>Deep-cultivation of Planctomycetes and their phenomic and genomic characterization uncovers novel biology.</title>
        <authorList>
            <person name="Wiegand S."/>
            <person name="Jogler M."/>
            <person name="Boedeker C."/>
            <person name="Pinto D."/>
            <person name="Vollmers J."/>
            <person name="Rivas-Marin E."/>
            <person name="Kohn T."/>
            <person name="Peeters S.H."/>
            <person name="Heuer A."/>
            <person name="Rast P."/>
            <person name="Oberbeckmann S."/>
            <person name="Bunk B."/>
            <person name="Jeske O."/>
            <person name="Meyerdierks A."/>
            <person name="Storesund J.E."/>
            <person name="Kallscheuer N."/>
            <person name="Luecker S."/>
            <person name="Lage O.M."/>
            <person name="Pohl T."/>
            <person name="Merkel B.J."/>
            <person name="Hornburger P."/>
            <person name="Mueller R.-W."/>
            <person name="Bruemmer F."/>
            <person name="Labrenz M."/>
            <person name="Spormann A.M."/>
            <person name="Op Den Camp H."/>
            <person name="Overmann J."/>
            <person name="Amann R."/>
            <person name="Jetten M.S.M."/>
            <person name="Mascher T."/>
            <person name="Medema M.H."/>
            <person name="Devos D.P."/>
            <person name="Kaster A.-K."/>
            <person name="Ovreas L."/>
            <person name="Rohde M."/>
            <person name="Galperin M.Y."/>
            <person name="Jogler C."/>
        </authorList>
    </citation>
    <scope>NUCLEOTIDE SEQUENCE [LARGE SCALE GENOMIC DNA]</scope>
    <source>
        <strain evidence="1 2">Pla52n</strain>
    </source>
</reference>
<sequence length="473" mass="51386">MTMGCSKKTADASNLVKILLGMVVLSVAGGLSTRSIAQSPHPDVDVASELADLQSQIDALRHSAQAISSEDAAVFESTEPEHTIVICEPQETKPSFPNVRLTGFFQADAAWFGQDANNIATVGDVQDGADFRRARLAAVGKAWDNVGYQLEMDFAFPGRPSFMDVWLSLDDIVGNNDLRIGQFRQPMGMEGLTSVKELTFIERSLPFAFLPFRQIGAMLHGNSDDELMTWAFSGYRFPTDTFGGNVGDNGGYGMSSRVTALLMDRGNGDGILHVGGAYSFIDPANDMFQYRNQPEIFVSETGGGVPAGVPPTVPAFVDTGLIMAKNSNLFGAEIAMAKGSFYAQSEALYAAVDQTNGPTVFFPGAYMYAGYFLTGEQRQYNRSGAVFSRVDPNCNVGKDGGIGAWEIATRYSYLDLSDKNIQGGRLNNLTLGLNWYLNPHTKFQWNYIHAMLDSPGNIESNADVFALRAQVDF</sequence>
<dbReference type="Gene3D" id="2.40.160.10">
    <property type="entry name" value="Porin"/>
    <property type="match status" value="1"/>
</dbReference>
<dbReference type="SUPFAM" id="SSF56935">
    <property type="entry name" value="Porins"/>
    <property type="match status" value="1"/>
</dbReference>